<dbReference type="EMBL" id="DS113256">
    <property type="protein sequence ID" value="EAY15419.1"/>
    <property type="molecule type" value="Genomic_DNA"/>
</dbReference>
<keyword evidence="3" id="KW-1185">Reference proteome</keyword>
<accession>A2DVX4</accession>
<organism evidence="2 3">
    <name type="scientific">Trichomonas vaginalis (strain ATCC PRA-98 / G3)</name>
    <dbReference type="NCBI Taxonomy" id="412133"/>
    <lineage>
        <taxon>Eukaryota</taxon>
        <taxon>Metamonada</taxon>
        <taxon>Parabasalia</taxon>
        <taxon>Trichomonadida</taxon>
        <taxon>Trichomonadidae</taxon>
        <taxon>Trichomonas</taxon>
    </lineage>
</organism>
<dbReference type="KEGG" id="tva:4773411"/>
<dbReference type="InParanoid" id="A2DVX4"/>
<feature type="compositionally biased region" description="Polar residues" evidence="1">
    <location>
        <begin position="77"/>
        <end position="92"/>
    </location>
</feature>
<dbReference type="RefSeq" id="XP_001327642.1">
    <property type="nucleotide sequence ID" value="XM_001327607.1"/>
</dbReference>
<proteinExistence type="predicted"/>
<dbReference type="AlphaFoldDB" id="A2DVX4"/>
<feature type="region of interest" description="Disordered" evidence="1">
    <location>
        <begin position="292"/>
        <end position="316"/>
    </location>
</feature>
<gene>
    <name evidence="2" type="ORF">TVAG_252320</name>
</gene>
<evidence type="ECO:0000256" key="1">
    <source>
        <dbReference type="SAM" id="MobiDB-lite"/>
    </source>
</evidence>
<sequence>MNEISNQNKKPDNFSDIYNDSNNDTTEMFLDKGNKSPQYTGSSYSSRIDSILRYGKEKSWAKSPKQIKLESSTIFDTYSASTPSDPQTNQKFNNDRQKISISMQKGNKLLEEADKLLSEEEEINSEIFDGPQDRVVIPEHEMIKDKVSQMNKINQKTEKITTQNETIVTQNMKKILKSSKSDFNNKTTELVLSSQSTQSEKVYTLDPARRKKQKTELEEQLERLKKLGVNDSDDSDYDASSSRKIPKCVVSYKDAVEIGDGIPEKNVKKVVYTAIVSSPSDADMVFLELDHDENSSGQTVQEKVEALESPQKPTLF</sequence>
<protein>
    <submittedName>
        <fullName evidence="2">Uncharacterized protein</fullName>
    </submittedName>
</protein>
<reference evidence="2" key="2">
    <citation type="journal article" date="2007" name="Science">
        <title>Draft genome sequence of the sexually transmitted pathogen Trichomonas vaginalis.</title>
        <authorList>
            <person name="Carlton J.M."/>
            <person name="Hirt R.P."/>
            <person name="Silva J.C."/>
            <person name="Delcher A.L."/>
            <person name="Schatz M."/>
            <person name="Zhao Q."/>
            <person name="Wortman J.R."/>
            <person name="Bidwell S.L."/>
            <person name="Alsmark U.C.M."/>
            <person name="Besteiro S."/>
            <person name="Sicheritz-Ponten T."/>
            <person name="Noel C.J."/>
            <person name="Dacks J.B."/>
            <person name="Foster P.G."/>
            <person name="Simillion C."/>
            <person name="Van de Peer Y."/>
            <person name="Miranda-Saavedra D."/>
            <person name="Barton G.J."/>
            <person name="Westrop G.D."/>
            <person name="Mueller S."/>
            <person name="Dessi D."/>
            <person name="Fiori P.L."/>
            <person name="Ren Q."/>
            <person name="Paulsen I."/>
            <person name="Zhang H."/>
            <person name="Bastida-Corcuera F.D."/>
            <person name="Simoes-Barbosa A."/>
            <person name="Brown M.T."/>
            <person name="Hayes R.D."/>
            <person name="Mukherjee M."/>
            <person name="Okumura C.Y."/>
            <person name="Schneider R."/>
            <person name="Smith A.J."/>
            <person name="Vanacova S."/>
            <person name="Villalvazo M."/>
            <person name="Haas B.J."/>
            <person name="Pertea M."/>
            <person name="Feldblyum T.V."/>
            <person name="Utterback T.R."/>
            <person name="Shu C.L."/>
            <person name="Osoegawa K."/>
            <person name="de Jong P.J."/>
            <person name="Hrdy I."/>
            <person name="Horvathova L."/>
            <person name="Zubacova Z."/>
            <person name="Dolezal P."/>
            <person name="Malik S.B."/>
            <person name="Logsdon J.M. Jr."/>
            <person name="Henze K."/>
            <person name="Gupta A."/>
            <person name="Wang C.C."/>
            <person name="Dunne R.L."/>
            <person name="Upcroft J.A."/>
            <person name="Upcroft P."/>
            <person name="White O."/>
            <person name="Salzberg S.L."/>
            <person name="Tang P."/>
            <person name="Chiu C.-H."/>
            <person name="Lee Y.-S."/>
            <person name="Embley T.M."/>
            <person name="Coombs G.H."/>
            <person name="Mottram J.C."/>
            <person name="Tachezy J."/>
            <person name="Fraser-Liggett C.M."/>
            <person name="Johnson P.J."/>
        </authorList>
    </citation>
    <scope>NUCLEOTIDE SEQUENCE [LARGE SCALE GENOMIC DNA]</scope>
    <source>
        <strain evidence="2">G3</strain>
    </source>
</reference>
<evidence type="ECO:0000313" key="2">
    <source>
        <dbReference type="EMBL" id="EAY15419.1"/>
    </source>
</evidence>
<evidence type="ECO:0000313" key="3">
    <source>
        <dbReference type="Proteomes" id="UP000001542"/>
    </source>
</evidence>
<reference evidence="2" key="1">
    <citation type="submission" date="2006-10" db="EMBL/GenBank/DDBJ databases">
        <authorList>
            <person name="Amadeo P."/>
            <person name="Zhao Q."/>
            <person name="Wortman J."/>
            <person name="Fraser-Liggett C."/>
            <person name="Carlton J."/>
        </authorList>
    </citation>
    <scope>NUCLEOTIDE SEQUENCE</scope>
    <source>
        <strain evidence="2">G3</strain>
    </source>
</reference>
<feature type="region of interest" description="Disordered" evidence="1">
    <location>
        <begin position="1"/>
        <end position="44"/>
    </location>
</feature>
<dbReference type="VEuPathDB" id="TrichDB:TVAG_252320"/>
<feature type="compositionally biased region" description="Polar residues" evidence="1">
    <location>
        <begin position="16"/>
        <end position="26"/>
    </location>
</feature>
<feature type="region of interest" description="Disordered" evidence="1">
    <location>
        <begin position="77"/>
        <end position="96"/>
    </location>
</feature>
<name>A2DVX4_TRIV3</name>
<dbReference type="VEuPathDB" id="TrichDB:TVAGG3_0846050"/>
<dbReference type="Proteomes" id="UP000001542">
    <property type="component" value="Unassembled WGS sequence"/>
</dbReference>
<feature type="compositionally biased region" description="Polar residues" evidence="1">
    <location>
        <begin position="35"/>
        <end position="44"/>
    </location>
</feature>